<dbReference type="GO" id="GO:0008967">
    <property type="term" value="F:phosphoglycolate phosphatase activity"/>
    <property type="evidence" value="ECO:0007669"/>
    <property type="project" value="UniProtKB-EC"/>
</dbReference>
<dbReference type="Gene3D" id="3.40.50.1000">
    <property type="entry name" value="HAD superfamily/HAD-like"/>
    <property type="match status" value="2"/>
</dbReference>
<dbReference type="SUPFAM" id="SSF56784">
    <property type="entry name" value="HAD-like"/>
    <property type="match status" value="1"/>
</dbReference>
<comment type="similarity">
    <text evidence="3">Belongs to the HAD-like hydrolase superfamily. CbbY/CbbZ/Gph/YieH family.</text>
</comment>
<dbReference type="GO" id="GO:0006281">
    <property type="term" value="P:DNA repair"/>
    <property type="evidence" value="ECO:0007669"/>
    <property type="project" value="TreeGrafter"/>
</dbReference>
<dbReference type="SFLD" id="SFLDG01129">
    <property type="entry name" value="C1.5:_HAD__Beta-PGM__Phosphata"/>
    <property type="match status" value="1"/>
</dbReference>
<evidence type="ECO:0000256" key="4">
    <source>
        <dbReference type="ARBA" id="ARBA00013078"/>
    </source>
</evidence>
<dbReference type="SFLD" id="SFLDS00003">
    <property type="entry name" value="Haloacid_Dehalogenase"/>
    <property type="match status" value="1"/>
</dbReference>
<dbReference type="Pfam" id="PF00702">
    <property type="entry name" value="Hydrolase"/>
    <property type="match status" value="1"/>
</dbReference>
<feature type="transmembrane region" description="Helical" evidence="5">
    <location>
        <begin position="454"/>
        <end position="473"/>
    </location>
</feature>
<dbReference type="EMBL" id="FBWK01000054">
    <property type="protein sequence ID" value="CUX61692.1"/>
    <property type="molecule type" value="Genomic_DNA"/>
</dbReference>
<evidence type="ECO:0000313" key="7">
    <source>
        <dbReference type="Proteomes" id="UP000191988"/>
    </source>
</evidence>
<evidence type="ECO:0000256" key="3">
    <source>
        <dbReference type="ARBA" id="ARBA00006171"/>
    </source>
</evidence>
<dbReference type="AlphaFoldDB" id="A0A1S7S2X3"/>
<reference evidence="7" key="1">
    <citation type="submission" date="2016-01" db="EMBL/GenBank/DDBJ databases">
        <authorList>
            <person name="Regsiter A."/>
            <person name="william w."/>
        </authorList>
    </citation>
    <scope>NUCLEOTIDE SEQUENCE [LARGE SCALE GENOMIC DNA]</scope>
    <source>
        <strain evidence="7">CFBP 6623</strain>
    </source>
</reference>
<accession>A0A1S7S2X3</accession>
<keyword evidence="7" id="KW-1185">Reference proteome</keyword>
<evidence type="ECO:0000256" key="5">
    <source>
        <dbReference type="SAM" id="Phobius"/>
    </source>
</evidence>
<evidence type="ECO:0000256" key="1">
    <source>
        <dbReference type="ARBA" id="ARBA00000830"/>
    </source>
</evidence>
<dbReference type="Gene3D" id="1.10.150.520">
    <property type="match status" value="1"/>
</dbReference>
<proteinExistence type="inferred from homology"/>
<dbReference type="STRING" id="1183432.AGR3A_Lc180146"/>
<dbReference type="PANTHER" id="PTHR43434">
    <property type="entry name" value="PHOSPHOGLYCOLATE PHOSPHATASE"/>
    <property type="match status" value="1"/>
</dbReference>
<keyword evidence="5" id="KW-1133">Transmembrane helix</keyword>
<keyword evidence="5" id="KW-0812">Transmembrane</keyword>
<evidence type="ECO:0000313" key="6">
    <source>
        <dbReference type="EMBL" id="CUX61692.1"/>
    </source>
</evidence>
<dbReference type="PANTHER" id="PTHR43434:SF1">
    <property type="entry name" value="PHOSPHOGLYCOLATE PHOSPHATASE"/>
    <property type="match status" value="1"/>
</dbReference>
<name>A0A1S7S2X3_9HYPH</name>
<dbReference type="RefSeq" id="WP_080843161.1">
    <property type="nucleotide sequence ID" value="NZ_LT009724.1"/>
</dbReference>
<dbReference type="InterPro" id="IPR036412">
    <property type="entry name" value="HAD-like_sf"/>
</dbReference>
<protein>
    <recommendedName>
        <fullName evidence="4">phosphoglycolate phosphatase</fullName>
        <ecNumber evidence="4">3.1.3.18</ecNumber>
    </recommendedName>
</protein>
<dbReference type="InterPro" id="IPR050155">
    <property type="entry name" value="HAD-like_hydrolase_sf"/>
</dbReference>
<dbReference type="InterPro" id="IPR023214">
    <property type="entry name" value="HAD_sf"/>
</dbReference>
<comment type="catalytic activity">
    <reaction evidence="1">
        <text>2-phosphoglycolate + H2O = glycolate + phosphate</text>
        <dbReference type="Rhea" id="RHEA:14369"/>
        <dbReference type="ChEBI" id="CHEBI:15377"/>
        <dbReference type="ChEBI" id="CHEBI:29805"/>
        <dbReference type="ChEBI" id="CHEBI:43474"/>
        <dbReference type="ChEBI" id="CHEBI:58033"/>
        <dbReference type="EC" id="3.1.3.18"/>
    </reaction>
</comment>
<gene>
    <name evidence="6" type="ORF">AGR3A_Lc180146</name>
</gene>
<keyword evidence="5" id="KW-0472">Membrane</keyword>
<sequence>MAANSATITFERHPVPRKVVDTLILDLDNTLFDWFAVWYASFEPIYREIIKQTVRAEAEIQADIRNVHRIRRTSEYTFLLEEIEALADLRQRGDIRTAFREAIELSRQGRDLNLKLYPSVLRSLWRIKGQGTKIVAYTESMAFYSAYRLKRFGLDGVIDVMFSPEDHDMPSGVSVDRMRRLPEEFYELQVTESRHTPPDELKPNPRVLLDIIKEVGATVNRCAYVGDSLFKDVAMARDVGVFDIHAKYGESQRRPEYDLLRQVSHWTEADVQREKAIVEKGHDFEPSAVLTDSFAEIFIHCEFESFNIKPGAIVDDKTATQYALETWKKTVDVQQHFNDLEMRIRNFAITVVGALIASVGFTYQQGLQADVFGVRISAGVGLVLAAGFAWLAFFFMDRYWYHIFLRGAVKHASTIEKEFADRIPGIGLGTTISQMSGDVKILCWKTNSERRLTIFYAAGLAMLGVVLLTLLIAQPQRPGDYPRDARVLEESKRP</sequence>
<organism evidence="6 7">
    <name type="scientific">Agrobacterium tomkonis CFBP 6623</name>
    <dbReference type="NCBI Taxonomy" id="1183432"/>
    <lineage>
        <taxon>Bacteria</taxon>
        <taxon>Pseudomonadati</taxon>
        <taxon>Pseudomonadota</taxon>
        <taxon>Alphaproteobacteria</taxon>
        <taxon>Hyphomicrobiales</taxon>
        <taxon>Rhizobiaceae</taxon>
        <taxon>Rhizobium/Agrobacterium group</taxon>
        <taxon>Agrobacterium</taxon>
        <taxon>Agrobacterium tumefaciens complex</taxon>
    </lineage>
</organism>
<dbReference type="EC" id="3.1.3.18" evidence="4"/>
<feature type="transmembrane region" description="Helical" evidence="5">
    <location>
        <begin position="376"/>
        <end position="396"/>
    </location>
</feature>
<evidence type="ECO:0000256" key="2">
    <source>
        <dbReference type="ARBA" id="ARBA00004818"/>
    </source>
</evidence>
<dbReference type="Proteomes" id="UP000191988">
    <property type="component" value="Unassembled WGS sequence"/>
</dbReference>
<feature type="transmembrane region" description="Helical" evidence="5">
    <location>
        <begin position="344"/>
        <end position="364"/>
    </location>
</feature>
<comment type="pathway">
    <text evidence="2">Organic acid metabolism; glycolate biosynthesis; glycolate from 2-phosphoglycolate: step 1/1.</text>
</comment>